<geneLocation type="mitochondrion" evidence="23"/>
<dbReference type="PROSITE" id="PS51002">
    <property type="entry name" value="CYTB_NTER"/>
    <property type="match status" value="1"/>
</dbReference>
<keyword evidence="16 20" id="KW-0472">Membrane</keyword>
<dbReference type="InterPro" id="IPR048260">
    <property type="entry name" value="Cytochrome_b_C_euk/bac"/>
</dbReference>
<protein>
    <recommendedName>
        <fullName evidence="4 20">Cytochrome b</fullName>
    </recommendedName>
</protein>
<dbReference type="InterPro" id="IPR030689">
    <property type="entry name" value="Cytochrome_b"/>
</dbReference>
<evidence type="ECO:0000256" key="17">
    <source>
        <dbReference type="ARBA" id="ARBA00061233"/>
    </source>
</evidence>
<dbReference type="AlphaFoldDB" id="A0A514LNV5"/>
<dbReference type="InterPro" id="IPR036150">
    <property type="entry name" value="Cyt_b/b6_C_sf"/>
</dbReference>
<name>A0A514LNV5_9HEMI</name>
<dbReference type="Pfam" id="PF00032">
    <property type="entry name" value="Cytochrom_B_C"/>
    <property type="match status" value="1"/>
</dbReference>
<dbReference type="FunFam" id="1.20.810.10:FF:000002">
    <property type="entry name" value="Cytochrome b"/>
    <property type="match status" value="1"/>
</dbReference>
<comment type="subunit">
    <text evidence="3">The main subunits of complex b-c1 are: cytochrome b, cytochrome c1 and the Rieske protein.</text>
</comment>
<comment type="cofactor">
    <cofactor evidence="19">
        <name>heme</name>
        <dbReference type="ChEBI" id="CHEBI:30413"/>
    </cofactor>
    <text evidence="19">Binds 2 heme groups non-covalently.</text>
</comment>
<feature type="transmembrane region" description="Helical" evidence="20">
    <location>
        <begin position="289"/>
        <end position="308"/>
    </location>
</feature>
<dbReference type="Gene3D" id="1.20.810.10">
    <property type="entry name" value="Cytochrome Bc1 Complex, Chain C"/>
    <property type="match status" value="1"/>
</dbReference>
<dbReference type="SUPFAM" id="SSF81648">
    <property type="entry name" value="a domain/subunit of cytochrome bc1 complex (Ubiquinol-cytochrome c reductase)"/>
    <property type="match status" value="1"/>
</dbReference>
<keyword evidence="12 20" id="KW-1133">Transmembrane helix</keyword>
<evidence type="ECO:0000256" key="9">
    <source>
        <dbReference type="ARBA" id="ARBA00022723"/>
    </source>
</evidence>
<evidence type="ECO:0000256" key="6">
    <source>
        <dbReference type="ARBA" id="ARBA00022617"/>
    </source>
</evidence>
<keyword evidence="5 20" id="KW-0813">Transport</keyword>
<feature type="binding site" description="axial binding residue" evidence="19">
    <location>
        <position position="197"/>
    </location>
    <ligand>
        <name>heme b</name>
        <dbReference type="ChEBI" id="CHEBI:60344"/>
        <label>b566</label>
    </ligand>
    <ligandPart>
        <name>Fe</name>
        <dbReference type="ChEBI" id="CHEBI:18248"/>
    </ligandPart>
</feature>
<keyword evidence="6 19" id="KW-0349">Heme</keyword>
<feature type="transmembrane region" description="Helical" evidence="20">
    <location>
        <begin position="347"/>
        <end position="365"/>
    </location>
</feature>
<accession>A0A514LNV5</accession>
<reference evidence="23" key="1">
    <citation type="journal article" date="2019" name="Methods Ecol Evol">
        <title>Cost efficient high throughput capture of museum arthropod specimen DNA using PCR generated baits.</title>
        <authorList>
            <person name="Knyshov A."/>
            <person name="Gordon E.R.L."/>
            <person name="Weirauch C."/>
        </authorList>
    </citation>
    <scope>NUCLEOTIDE SEQUENCE</scope>
</reference>
<dbReference type="CDD" id="cd00290">
    <property type="entry name" value="cytochrome_b_C"/>
    <property type="match status" value="1"/>
</dbReference>
<feature type="transmembrane region" description="Helical" evidence="20">
    <location>
        <begin position="111"/>
        <end position="134"/>
    </location>
</feature>
<evidence type="ECO:0000256" key="18">
    <source>
        <dbReference type="PIRSR" id="PIRSR038885-1"/>
    </source>
</evidence>
<feature type="transmembrane region" description="Helical" evidence="20">
    <location>
        <begin position="78"/>
        <end position="99"/>
    </location>
</feature>
<organism evidence="23">
    <name type="scientific">Pygovepres vaccinicola</name>
    <dbReference type="NCBI Taxonomy" id="981301"/>
    <lineage>
        <taxon>Eukaryota</taxon>
        <taxon>Metazoa</taxon>
        <taxon>Ecdysozoa</taxon>
        <taxon>Arthropoda</taxon>
        <taxon>Hexapoda</taxon>
        <taxon>Insecta</taxon>
        <taxon>Pterygota</taxon>
        <taxon>Neoptera</taxon>
        <taxon>Paraneoptera</taxon>
        <taxon>Hemiptera</taxon>
        <taxon>Heteroptera</taxon>
        <taxon>Panheteroptera</taxon>
        <taxon>Cimicomorpha</taxon>
        <taxon>Miridae</taxon>
        <taxon>Phylini</taxon>
        <taxon>Pygovepres</taxon>
    </lineage>
</organism>
<evidence type="ECO:0000256" key="12">
    <source>
        <dbReference type="ARBA" id="ARBA00022989"/>
    </source>
</evidence>
<dbReference type="GO" id="GO:0046872">
    <property type="term" value="F:metal ion binding"/>
    <property type="evidence" value="ECO:0007669"/>
    <property type="project" value="UniProtKB-UniRule"/>
</dbReference>
<evidence type="ECO:0000259" key="22">
    <source>
        <dbReference type="PROSITE" id="PS51003"/>
    </source>
</evidence>
<dbReference type="InterPro" id="IPR005797">
    <property type="entry name" value="Cyt_b/b6_N"/>
</dbReference>
<feature type="transmembrane region" description="Helical" evidence="20">
    <location>
        <begin position="320"/>
        <end position="341"/>
    </location>
</feature>
<dbReference type="InterPro" id="IPR027387">
    <property type="entry name" value="Cytb/b6-like_sf"/>
</dbReference>
<feature type="transmembrane region" description="Helical" evidence="20">
    <location>
        <begin position="230"/>
        <end position="246"/>
    </location>
</feature>
<evidence type="ECO:0000256" key="1">
    <source>
        <dbReference type="ARBA" id="ARBA00002566"/>
    </source>
</evidence>
<proteinExistence type="inferred from homology"/>
<dbReference type="InterPro" id="IPR016174">
    <property type="entry name" value="Di-haem_cyt_TM"/>
</dbReference>
<comment type="similarity">
    <text evidence="17 20">Belongs to the cytochrome b family.</text>
</comment>
<keyword evidence="11 20" id="KW-0249">Electron transport</keyword>
<evidence type="ECO:0000256" key="15">
    <source>
        <dbReference type="ARBA" id="ARBA00023128"/>
    </source>
</evidence>
<evidence type="ECO:0000256" key="13">
    <source>
        <dbReference type="ARBA" id="ARBA00023004"/>
    </source>
</evidence>
<evidence type="ECO:0000256" key="16">
    <source>
        <dbReference type="ARBA" id="ARBA00023136"/>
    </source>
</evidence>
<dbReference type="GO" id="GO:0008121">
    <property type="term" value="F:quinol-cytochrome-c reductase activity"/>
    <property type="evidence" value="ECO:0007669"/>
    <property type="project" value="InterPro"/>
</dbReference>
<dbReference type="SUPFAM" id="SSF81342">
    <property type="entry name" value="Transmembrane di-heme cytochromes"/>
    <property type="match status" value="1"/>
</dbReference>
<feature type="binding site" description="axial binding residue" evidence="19">
    <location>
        <position position="183"/>
    </location>
    <ligand>
        <name>heme b</name>
        <dbReference type="ChEBI" id="CHEBI:60344"/>
        <label>b562</label>
    </ligand>
    <ligandPart>
        <name>Fe</name>
        <dbReference type="ChEBI" id="CHEBI:18248"/>
    </ligandPart>
</feature>
<keyword evidence="10" id="KW-0999">Mitochondrion inner membrane</keyword>
<dbReference type="GO" id="GO:0006122">
    <property type="term" value="P:mitochondrial electron transport, ubiquinol to cytochrome c"/>
    <property type="evidence" value="ECO:0007669"/>
    <property type="project" value="TreeGrafter"/>
</dbReference>
<feature type="transmembrane region" description="Helical" evidence="20">
    <location>
        <begin position="141"/>
        <end position="159"/>
    </location>
</feature>
<feature type="transmembrane region" description="Helical" evidence="20">
    <location>
        <begin position="30"/>
        <end position="57"/>
    </location>
</feature>
<evidence type="ECO:0000256" key="14">
    <source>
        <dbReference type="ARBA" id="ARBA00023075"/>
    </source>
</evidence>
<dbReference type="InterPro" id="IPR005798">
    <property type="entry name" value="Cyt_b/b6_C"/>
</dbReference>
<evidence type="ECO:0000256" key="11">
    <source>
        <dbReference type="ARBA" id="ARBA00022982"/>
    </source>
</evidence>
<evidence type="ECO:0000256" key="8">
    <source>
        <dbReference type="ARBA" id="ARBA00022692"/>
    </source>
</evidence>
<comment type="function">
    <text evidence="1 20">Component of the ubiquinol-cytochrome c reductase complex (complex III or cytochrome b-c1 complex) that is part of the mitochondrial respiratory chain. The b-c1 complex mediates electron transfer from ubiquinol to cytochrome c. Contributes to the generation of a proton gradient across the mitochondrial membrane that is then used for ATP synthesis.</text>
</comment>
<feature type="domain" description="Cytochrome b/b6 N-terminal region profile" evidence="21">
    <location>
        <begin position="1"/>
        <end position="210"/>
    </location>
</feature>
<dbReference type="Pfam" id="PF00033">
    <property type="entry name" value="Cytochrome_B"/>
    <property type="match status" value="1"/>
</dbReference>
<dbReference type="GO" id="GO:0016491">
    <property type="term" value="F:oxidoreductase activity"/>
    <property type="evidence" value="ECO:0007669"/>
    <property type="project" value="UniProtKB-UniRule"/>
</dbReference>
<keyword evidence="9 19" id="KW-0479">Metal-binding</keyword>
<evidence type="ECO:0000256" key="2">
    <source>
        <dbReference type="ARBA" id="ARBA00004448"/>
    </source>
</evidence>
<dbReference type="PANTHER" id="PTHR19271:SF16">
    <property type="entry name" value="CYTOCHROME B"/>
    <property type="match status" value="1"/>
</dbReference>
<feature type="binding site" description="axial binding residue" evidence="19">
    <location>
        <position position="84"/>
    </location>
    <ligand>
        <name>heme b</name>
        <dbReference type="ChEBI" id="CHEBI:60344"/>
        <label>b562</label>
    </ligand>
    <ligandPart>
        <name>Fe</name>
        <dbReference type="ChEBI" id="CHEBI:18248"/>
    </ligandPart>
</feature>
<dbReference type="PIRSF" id="PIRSF038885">
    <property type="entry name" value="COB"/>
    <property type="match status" value="1"/>
</dbReference>
<keyword evidence="7 20" id="KW-0679">Respiratory chain</keyword>
<evidence type="ECO:0000256" key="3">
    <source>
        <dbReference type="ARBA" id="ARBA00011649"/>
    </source>
</evidence>
<keyword evidence="14" id="KW-0830">Ubiquinone</keyword>
<keyword evidence="13 19" id="KW-0408">Iron</keyword>
<evidence type="ECO:0000256" key="19">
    <source>
        <dbReference type="PIRSR" id="PIRSR038885-2"/>
    </source>
</evidence>
<comment type="subcellular location">
    <subcellularLocation>
        <location evidence="2">Mitochondrion inner membrane</location>
        <topology evidence="2">Multi-pass membrane protein</topology>
    </subcellularLocation>
</comment>
<dbReference type="EMBL" id="MK393955">
    <property type="protein sequence ID" value="QDI93490.1"/>
    <property type="molecule type" value="Genomic_DNA"/>
</dbReference>
<feature type="domain" description="Cytochrome b/b6 C-terminal region profile" evidence="22">
    <location>
        <begin position="211"/>
        <end position="377"/>
    </location>
</feature>
<evidence type="ECO:0000313" key="23">
    <source>
        <dbReference type="EMBL" id="QDI93490.1"/>
    </source>
</evidence>
<feature type="binding site" evidence="18">
    <location>
        <position position="202"/>
    </location>
    <ligand>
        <name>a ubiquinone</name>
        <dbReference type="ChEBI" id="CHEBI:16389"/>
    </ligand>
</feature>
<evidence type="ECO:0000256" key="20">
    <source>
        <dbReference type="RuleBase" id="RU362117"/>
    </source>
</evidence>
<evidence type="ECO:0000256" key="7">
    <source>
        <dbReference type="ARBA" id="ARBA00022660"/>
    </source>
</evidence>
<dbReference type="PANTHER" id="PTHR19271">
    <property type="entry name" value="CYTOCHROME B"/>
    <property type="match status" value="1"/>
</dbReference>
<dbReference type="PROSITE" id="PS51003">
    <property type="entry name" value="CYTB_CTER"/>
    <property type="match status" value="1"/>
</dbReference>
<dbReference type="GO" id="GO:0045275">
    <property type="term" value="C:respiratory chain complex III"/>
    <property type="evidence" value="ECO:0007669"/>
    <property type="project" value="InterPro"/>
</dbReference>
<dbReference type="GO" id="GO:0005743">
    <property type="term" value="C:mitochondrial inner membrane"/>
    <property type="evidence" value="ECO:0007669"/>
    <property type="project" value="UniProtKB-SubCell"/>
</dbReference>
<sequence>MFKPIRKTHPLIQIMNSSLIDLPSPSSISIWWNFGSLLGMCLMIQILTGLFLAMHYTANVELAFSSVMHICRDVNNGWLIRNLHANGASMFFICLYMHVGRGMYYSSYKLMTTWMAGVILLLLVMATAFLGYVLPWGQMSLWGATVITNLLSALPYLGNDLVKWLWGGFSVDNATLTRFFTLHFIMPFVIAAMVMIHLLFLHQTGSNNPLGLNSNYDKIPFHPYFSIKDYMGMMVALFMFIMLNLWEPTMLGDPENFIPANPLVTPVHIQPEWYFLFAYAILRSIPNKLGGVIAMIASIAIIMILPFTNKNKFQSMSFYPMNKIMFFLLLINLLMLTWIGARPAEEPYILTGQMLTISYFMYYIINPMTFKFWDKNI</sequence>
<evidence type="ECO:0000256" key="10">
    <source>
        <dbReference type="ARBA" id="ARBA00022792"/>
    </source>
</evidence>
<evidence type="ECO:0000256" key="5">
    <source>
        <dbReference type="ARBA" id="ARBA00022448"/>
    </source>
</evidence>
<dbReference type="InterPro" id="IPR048259">
    <property type="entry name" value="Cytochrome_b_N_euk/bac"/>
</dbReference>
<keyword evidence="15 20" id="KW-0496">Mitochondrion</keyword>
<feature type="binding site" description="axial binding residue" evidence="19">
    <location>
        <position position="98"/>
    </location>
    <ligand>
        <name>heme b</name>
        <dbReference type="ChEBI" id="CHEBI:60344"/>
        <label>b566</label>
    </ligand>
    <ligandPart>
        <name>Fe</name>
        <dbReference type="ChEBI" id="CHEBI:18248"/>
    </ligandPart>
</feature>
<feature type="transmembrane region" description="Helical" evidence="20">
    <location>
        <begin position="179"/>
        <end position="201"/>
    </location>
</feature>
<comment type="cofactor">
    <cofactor evidence="20">
        <name>heme b</name>
        <dbReference type="ChEBI" id="CHEBI:60344"/>
    </cofactor>
    <text evidence="20">Binds 2 heme groups non-covalently.</text>
</comment>
<keyword evidence="8 20" id="KW-0812">Transmembrane</keyword>
<evidence type="ECO:0000259" key="21">
    <source>
        <dbReference type="PROSITE" id="PS51002"/>
    </source>
</evidence>
<gene>
    <name evidence="23" type="primary">CYTB</name>
</gene>
<dbReference type="CDD" id="cd00284">
    <property type="entry name" value="Cytochrome_b_N"/>
    <property type="match status" value="1"/>
</dbReference>
<evidence type="ECO:0000256" key="4">
    <source>
        <dbReference type="ARBA" id="ARBA00013531"/>
    </source>
</evidence>